<dbReference type="Gene3D" id="3.90.700.10">
    <property type="entry name" value="Succinate dehydrogenase/fumarate reductase flavoprotein, catalytic domain"/>
    <property type="match status" value="1"/>
</dbReference>
<dbReference type="InterPro" id="IPR014006">
    <property type="entry name" value="Succ_Dhase_FrdA_Gneg"/>
</dbReference>
<dbReference type="InterPro" id="IPR003953">
    <property type="entry name" value="FAD-dep_OxRdtase_2_FAD-bd"/>
</dbReference>
<dbReference type="PANTHER" id="PTHR11632">
    <property type="entry name" value="SUCCINATE DEHYDROGENASE 2 FLAVOPROTEIN SUBUNIT"/>
    <property type="match status" value="1"/>
</dbReference>
<dbReference type="PANTHER" id="PTHR11632:SF51">
    <property type="entry name" value="SUCCINATE DEHYDROGENASE [UBIQUINONE] FLAVOPROTEIN SUBUNIT, MITOCHONDRIAL"/>
    <property type="match status" value="1"/>
</dbReference>
<dbReference type="SUPFAM" id="SSF46977">
    <property type="entry name" value="Succinate dehydrogenase/fumarate reductase flavoprotein C-terminal domain"/>
    <property type="match status" value="1"/>
</dbReference>
<keyword evidence="15" id="KW-1003">Cell membrane</keyword>
<dbReference type="SUPFAM" id="SSF51905">
    <property type="entry name" value="FAD/NAD(P)-binding domain"/>
    <property type="match status" value="1"/>
</dbReference>
<comment type="similarity">
    <text evidence="4 15">Belongs to the FAD-dependent oxidoreductase 2 family. FRD/SDH subfamily.</text>
</comment>
<keyword evidence="19" id="KW-1185">Reference proteome</keyword>
<dbReference type="InterPro" id="IPR003952">
    <property type="entry name" value="FRD_SDH_FAD_BS"/>
</dbReference>
<organism evidence="18 19">
    <name type="scientific">Legionella bononiensis</name>
    <dbReference type="NCBI Taxonomy" id="2793102"/>
    <lineage>
        <taxon>Bacteria</taxon>
        <taxon>Pseudomonadati</taxon>
        <taxon>Pseudomonadota</taxon>
        <taxon>Gammaproteobacteria</taxon>
        <taxon>Legionellales</taxon>
        <taxon>Legionellaceae</taxon>
        <taxon>Legionella</taxon>
    </lineage>
</organism>
<evidence type="ECO:0000256" key="1">
    <source>
        <dbReference type="ARBA" id="ARBA00001974"/>
    </source>
</evidence>
<evidence type="ECO:0000256" key="3">
    <source>
        <dbReference type="ARBA" id="ARBA00004894"/>
    </source>
</evidence>
<comment type="subcellular location">
    <subcellularLocation>
        <location evidence="2 15">Cell inner membrane</location>
        <topology evidence="2 15">Peripheral membrane protein</topology>
        <orientation evidence="2 15">Cytoplasmic side</orientation>
    </subcellularLocation>
</comment>
<feature type="domain" description="FAD-dependent oxidoreductase 2 FAD-binding" evidence="16">
    <location>
        <begin position="9"/>
        <end position="404"/>
    </location>
</feature>
<comment type="caution">
    <text evidence="18">The sequence shown here is derived from an EMBL/GenBank/DDBJ whole genome shotgun (WGS) entry which is preliminary data.</text>
</comment>
<comment type="cofactor">
    <cofactor evidence="1 15">
        <name>FAD</name>
        <dbReference type="ChEBI" id="CHEBI:57692"/>
    </cofactor>
</comment>
<keyword evidence="10 15" id="KW-0249">Electron transport</keyword>
<dbReference type="EMBL" id="JADWVN010000009">
    <property type="protein sequence ID" value="MBL7526063.1"/>
    <property type="molecule type" value="Genomic_DNA"/>
</dbReference>
<evidence type="ECO:0000256" key="2">
    <source>
        <dbReference type="ARBA" id="ARBA00004515"/>
    </source>
</evidence>
<dbReference type="Proteomes" id="UP000809910">
    <property type="component" value="Unassembled WGS sequence"/>
</dbReference>
<accession>A0ABS1W9M8</accession>
<evidence type="ECO:0000256" key="4">
    <source>
        <dbReference type="ARBA" id="ARBA00008040"/>
    </source>
</evidence>
<dbReference type="GO" id="GO:0008177">
    <property type="term" value="F:succinate dehydrogenase (quinone) activity"/>
    <property type="evidence" value="ECO:0007669"/>
    <property type="project" value="UniProtKB-EC"/>
</dbReference>
<evidence type="ECO:0000256" key="14">
    <source>
        <dbReference type="NCBIfam" id="TIGR01816"/>
    </source>
</evidence>
<evidence type="ECO:0000256" key="15">
    <source>
        <dbReference type="RuleBase" id="RU362051"/>
    </source>
</evidence>
<proteinExistence type="inferred from homology"/>
<dbReference type="NCBIfam" id="TIGR01816">
    <property type="entry name" value="sdhA_forward"/>
    <property type="match status" value="1"/>
</dbReference>
<dbReference type="SUPFAM" id="SSF56425">
    <property type="entry name" value="Succinate dehydrogenase/fumarate reductase flavoprotein, catalytic domain"/>
    <property type="match status" value="1"/>
</dbReference>
<keyword evidence="7 15" id="KW-0813">Transport</keyword>
<dbReference type="RefSeq" id="WP_203111019.1">
    <property type="nucleotide sequence ID" value="NZ_JADOBG010000020.1"/>
</dbReference>
<reference evidence="18 19" key="1">
    <citation type="submission" date="2020-12" db="EMBL/GenBank/DDBJ databases">
        <title>WGS of Legionella: environmental sample.</title>
        <authorList>
            <person name="Cristino S."/>
            <person name="Girolamini L."/>
            <person name="Salaris S."/>
            <person name="Pascale M.R."/>
            <person name="Mazzotta M."/>
            <person name="Orsini M."/>
            <person name="Grottola A."/>
        </authorList>
    </citation>
    <scope>NUCLEOTIDE SEQUENCE [LARGE SCALE GENOMIC DNA]</scope>
    <source>
        <strain evidence="18 19">30cs62</strain>
    </source>
</reference>
<dbReference type="Gene3D" id="1.20.58.100">
    <property type="entry name" value="Fumarate reductase/succinate dehydrogenase flavoprotein-like, C-terminal domain"/>
    <property type="match status" value="1"/>
</dbReference>
<keyword evidence="8 15" id="KW-0285">Flavoprotein</keyword>
<dbReference type="PIRSF" id="PIRSF000171">
    <property type="entry name" value="SDHA_APRA_LASPO"/>
    <property type="match status" value="1"/>
</dbReference>
<comment type="pathway">
    <text evidence="3 15">Carbohydrate metabolism; tricarboxylic acid cycle; fumarate from succinate (bacterial route): step 1/1.</text>
</comment>
<evidence type="ECO:0000256" key="8">
    <source>
        <dbReference type="ARBA" id="ARBA00022630"/>
    </source>
</evidence>
<evidence type="ECO:0000256" key="6">
    <source>
        <dbReference type="ARBA" id="ARBA00019965"/>
    </source>
</evidence>
<dbReference type="Pfam" id="PF02910">
    <property type="entry name" value="Succ_DH_flav_C"/>
    <property type="match status" value="1"/>
</dbReference>
<dbReference type="InterPro" id="IPR030664">
    <property type="entry name" value="SdhA/FrdA/AprA"/>
</dbReference>
<evidence type="ECO:0000256" key="7">
    <source>
        <dbReference type="ARBA" id="ARBA00022448"/>
    </source>
</evidence>
<evidence type="ECO:0000256" key="12">
    <source>
        <dbReference type="ARBA" id="ARBA00023136"/>
    </source>
</evidence>
<dbReference type="EC" id="1.3.5.1" evidence="5 15"/>
<comment type="catalytic activity">
    <reaction evidence="13 15">
        <text>a quinone + succinate = fumarate + a quinol</text>
        <dbReference type="Rhea" id="RHEA:40523"/>
        <dbReference type="ChEBI" id="CHEBI:24646"/>
        <dbReference type="ChEBI" id="CHEBI:29806"/>
        <dbReference type="ChEBI" id="CHEBI:30031"/>
        <dbReference type="ChEBI" id="CHEBI:132124"/>
        <dbReference type="EC" id="1.3.5.1"/>
    </reaction>
</comment>
<dbReference type="Gene3D" id="4.10.80.40">
    <property type="entry name" value="succinate dehydrogenase protein domain"/>
    <property type="match status" value="1"/>
</dbReference>
<evidence type="ECO:0000313" key="19">
    <source>
        <dbReference type="Proteomes" id="UP000809910"/>
    </source>
</evidence>
<evidence type="ECO:0000256" key="11">
    <source>
        <dbReference type="ARBA" id="ARBA00023002"/>
    </source>
</evidence>
<dbReference type="Gene3D" id="3.50.50.60">
    <property type="entry name" value="FAD/NAD(P)-binding domain"/>
    <property type="match status" value="1"/>
</dbReference>
<dbReference type="InterPro" id="IPR037099">
    <property type="entry name" value="Fum_R/Succ_DH_flav-like_C_sf"/>
</dbReference>
<feature type="domain" description="Fumarate reductase/succinate dehydrogenase flavoprotein-like C-terminal" evidence="17">
    <location>
        <begin position="461"/>
        <end position="589"/>
    </location>
</feature>
<dbReference type="InterPro" id="IPR036188">
    <property type="entry name" value="FAD/NAD-bd_sf"/>
</dbReference>
<evidence type="ECO:0000256" key="10">
    <source>
        <dbReference type="ARBA" id="ARBA00022982"/>
    </source>
</evidence>
<keyword evidence="9 15" id="KW-0274">FAD</keyword>
<keyword evidence="11 15" id="KW-0560">Oxidoreductase</keyword>
<keyword evidence="15" id="KW-0997">Cell inner membrane</keyword>
<evidence type="ECO:0000256" key="9">
    <source>
        <dbReference type="ARBA" id="ARBA00022827"/>
    </source>
</evidence>
<evidence type="ECO:0000259" key="17">
    <source>
        <dbReference type="Pfam" id="PF02910"/>
    </source>
</evidence>
<dbReference type="PRINTS" id="PR00411">
    <property type="entry name" value="PNDRDTASEI"/>
</dbReference>
<gene>
    <name evidence="18" type="primary">sdhA</name>
    <name evidence="18" type="ORF">I5282_05695</name>
</gene>
<dbReference type="Pfam" id="PF00890">
    <property type="entry name" value="FAD_binding_2"/>
    <property type="match status" value="1"/>
</dbReference>
<keyword evidence="15" id="KW-0816">Tricarboxylic acid cycle</keyword>
<evidence type="ECO:0000256" key="13">
    <source>
        <dbReference type="ARBA" id="ARBA00049220"/>
    </source>
</evidence>
<evidence type="ECO:0000313" key="18">
    <source>
        <dbReference type="EMBL" id="MBL7526063.1"/>
    </source>
</evidence>
<evidence type="ECO:0000256" key="5">
    <source>
        <dbReference type="ARBA" id="ARBA00012792"/>
    </source>
</evidence>
<sequence length="589" mass="64939">MTIPRNKFDAVIIGAGGAGMRAALQLANSGLKVALLSKVFPTRSHTVSAQGGITVALGNSHEDDWRWHMYDTVKGADYIGDQDCIEYLCKTGPEAVYELEHMGLPFSRMDSGKIYQRQFGGQSKNFGGEQAARTAAAADRTGHALLHTLYQQNLKAKTHVFSEWYALDFVKDAHGRIAGVTAMNIESGEVVFFQTRVCILATGGAGRIYQSTTNAYINTGDGFGMALRAGIPLQDMEMWQFHPTGIAGAGTLVTEGCRGEGGYLINKDGERFMERYAPRVKDLASRDVVARSMALEIRAGKGFDPKGIDHVKLKLDHLGADLIMSRLPGIRELSMKFAGVDPILEPIPVVPTCHYSMGGIPTNMHGQVITKTKGKEHLVEGLYAVGECACVSVHGANRLGGNSLLDLVVFGRAAGLHVEELWQSNQLPDMPYISEDDIAASMTRYDRWEHSTDGESPATIRDEMQRVMQEDFGVFRTGEVMASGLKRLQALRERLAHAKLDDKSHVFNTERVTALELDNLMATAYATAQSAIARTESRGAHSREDYPARDDVNWIKHTLYFEEGEVLDYRPVNTSPKYVEPFEPKERVY</sequence>
<keyword evidence="12 15" id="KW-0472">Membrane</keyword>
<dbReference type="PROSITE" id="PS00504">
    <property type="entry name" value="FRD_SDH_FAD_BINDING"/>
    <property type="match status" value="1"/>
</dbReference>
<protein>
    <recommendedName>
        <fullName evidence="6 14">Succinate dehydrogenase flavoprotein subunit</fullName>
        <ecNumber evidence="5 15">1.3.5.1</ecNumber>
    </recommendedName>
</protein>
<name>A0ABS1W9M8_9GAMM</name>
<dbReference type="InterPro" id="IPR011281">
    <property type="entry name" value="Succ_DH_flav_su_fwd"/>
</dbReference>
<dbReference type="NCBIfam" id="TIGR01812">
    <property type="entry name" value="sdhA_frdA_Gneg"/>
    <property type="match status" value="1"/>
</dbReference>
<evidence type="ECO:0000259" key="16">
    <source>
        <dbReference type="Pfam" id="PF00890"/>
    </source>
</evidence>
<dbReference type="InterPro" id="IPR015939">
    <property type="entry name" value="Fum_Rdtase/Succ_DH_flav-like_C"/>
</dbReference>
<dbReference type="InterPro" id="IPR027477">
    <property type="entry name" value="Succ_DH/fumarate_Rdtase_cat_sf"/>
</dbReference>